<dbReference type="InterPro" id="IPR055259">
    <property type="entry name" value="YkvP/CgeB_Glyco_trans-like"/>
</dbReference>
<evidence type="ECO:0000259" key="1">
    <source>
        <dbReference type="Pfam" id="PF13524"/>
    </source>
</evidence>
<dbReference type="RefSeq" id="WP_185389763.1">
    <property type="nucleotide sequence ID" value="NZ_JAARQN010000013.1"/>
</dbReference>
<dbReference type="EMBL" id="JAARQN010000013">
    <property type="protein sequence ID" value="MBC1458641.1"/>
    <property type="molecule type" value="Genomic_DNA"/>
</dbReference>
<evidence type="ECO:0000313" key="3">
    <source>
        <dbReference type="Proteomes" id="UP000569903"/>
    </source>
</evidence>
<dbReference type="GO" id="GO:0016740">
    <property type="term" value="F:transferase activity"/>
    <property type="evidence" value="ECO:0007669"/>
    <property type="project" value="UniProtKB-KW"/>
</dbReference>
<dbReference type="AlphaFoldDB" id="A0A841YXR3"/>
<accession>A0A841YXR3</accession>
<proteinExistence type="predicted"/>
<keyword evidence="2" id="KW-0808">Transferase</keyword>
<name>A0A841YXR3_9LIST</name>
<comment type="caution">
    <text evidence="2">The sequence shown here is derived from an EMBL/GenBank/DDBJ whole genome shotgun (WGS) entry which is preliminary data.</text>
</comment>
<dbReference type="Gene3D" id="3.40.50.2000">
    <property type="entry name" value="Glycogen Phosphorylase B"/>
    <property type="match status" value="1"/>
</dbReference>
<organism evidence="2 3">
    <name type="scientific">Listeria newyorkensis</name>
    <dbReference type="NCBI Taxonomy" id="1497681"/>
    <lineage>
        <taxon>Bacteria</taxon>
        <taxon>Bacillati</taxon>
        <taxon>Bacillota</taxon>
        <taxon>Bacilli</taxon>
        <taxon>Bacillales</taxon>
        <taxon>Listeriaceae</taxon>
        <taxon>Listeria</taxon>
    </lineage>
</organism>
<dbReference type="Proteomes" id="UP000569903">
    <property type="component" value="Unassembled WGS sequence"/>
</dbReference>
<evidence type="ECO:0000313" key="2">
    <source>
        <dbReference type="EMBL" id="MBC1458641.1"/>
    </source>
</evidence>
<sequence>METTKKIKMEEKINHVRETITHFQNELMSELHPVFLAEETLKDAAQWWCIQDEGLQVFEEAGDLVFQNTGERANYASFQEENVAFTRLPRVLVDVLPEETLAIHVEAEVETGMSVKIAVVEYDGQKKTTTTMVDVNKEMQITLGQAAKHIRLALKVTGKGLIRIKKMVFQRVFSAKKSQLPQVLLREPFQNLKQLDELKVACIFDEFTMTSYKEEVELITFTPENWQSVLEENPPHFLFVESAWHGNFGSWQYKVGRYANEDRHELFELLDWCRERGIPTVFWNKEDPIHFDKFIDSAKRFDYIYTTDANRIPDYVKHAKHKNVFALPFAAQPKHHNPVQLLEPREDGICFAGSYYANRHEERREVMDQMLAISEEFNLAIYDRNFERPELEFHFPKQFEKNVIGSLAYSEIDKAYKGYRFMLNVNSVIHSPTMFSRRVFEGMASGTPILSSYSEGIDKIFGNLVMIAEKPEDLRAQMKEIAQDEHLYRKMSLEGIREIYGKHTYKHRLHFMLENMNRHVPVQEKEVTVISFVSSEQSLKSLVTTFYKQSYLTKKLCVFVRSVDDFTDFNAIINTYQSETVSIFLLDYMQNYKQVTDFIGSDFITVWNQKHFYGRHYLKDLMLASVYTNADFIGKGSYYTQVGQRCQDQHTEKEYRFVMSLKSTQAILRTDYPFRKNVKALLIDLMRGMDLSIYMNQGAKMFSADKYNFIENGTEVGEEWLHHVEI</sequence>
<protein>
    <submittedName>
        <fullName evidence="2">Glycosyltransferase</fullName>
    </submittedName>
</protein>
<feature type="domain" description="Spore protein YkvP/CgeB glycosyl transferase-like" evidence="1">
    <location>
        <begin position="398"/>
        <end position="513"/>
    </location>
</feature>
<dbReference type="Pfam" id="PF13524">
    <property type="entry name" value="Glyco_trans_1_2"/>
    <property type="match status" value="1"/>
</dbReference>
<gene>
    <name evidence="2" type="ORF">HB850_12830</name>
</gene>
<dbReference type="SUPFAM" id="SSF53756">
    <property type="entry name" value="UDP-Glycosyltransferase/glycogen phosphorylase"/>
    <property type="match status" value="1"/>
</dbReference>
<reference evidence="2 3" key="1">
    <citation type="submission" date="2020-03" db="EMBL/GenBank/DDBJ databases">
        <title>Soil Listeria distribution.</title>
        <authorList>
            <person name="Liao J."/>
            <person name="Wiedmann M."/>
        </authorList>
    </citation>
    <scope>NUCLEOTIDE SEQUENCE [LARGE SCALE GENOMIC DNA]</scope>
    <source>
        <strain evidence="2 3">FSL L7-1614</strain>
    </source>
</reference>